<proteinExistence type="predicted"/>
<keyword evidence="3" id="KW-1185">Reference proteome</keyword>
<dbReference type="Pfam" id="PF12802">
    <property type="entry name" value="MarR_2"/>
    <property type="match status" value="1"/>
</dbReference>
<sequence>MDEENDADAISRRVTSALARYRLAHDAMNARARQNSGMTDNELRIVQFLMTERDDSRAVTPTLIARHLGITSASTTALLDRLEKSGAIERARHPSDRRSLHITATAHAEELVDSTVGAFTDETRRIASELSPFERDAVARFFDHLAEAADAIAEEEREPRRRAG</sequence>
<dbReference type="Proteomes" id="UP000273158">
    <property type="component" value="Unassembled WGS sequence"/>
</dbReference>
<dbReference type="OrthoDB" id="162531at2"/>
<dbReference type="AlphaFoldDB" id="A0A498CC13"/>
<dbReference type="InterPro" id="IPR036390">
    <property type="entry name" value="WH_DNA-bd_sf"/>
</dbReference>
<dbReference type="RefSeq" id="WP_121057441.1">
    <property type="nucleotide sequence ID" value="NZ_RCDB01000001.1"/>
</dbReference>
<dbReference type="GO" id="GO:0003700">
    <property type="term" value="F:DNA-binding transcription factor activity"/>
    <property type="evidence" value="ECO:0007669"/>
    <property type="project" value="InterPro"/>
</dbReference>
<dbReference type="PANTHER" id="PTHR33164">
    <property type="entry name" value="TRANSCRIPTIONAL REGULATOR, MARR FAMILY"/>
    <property type="match status" value="1"/>
</dbReference>
<comment type="caution">
    <text evidence="2">The sequence shown here is derived from an EMBL/GenBank/DDBJ whole genome shotgun (WGS) entry which is preliminary data.</text>
</comment>
<protein>
    <submittedName>
        <fullName evidence="2">DNA-binding MarR family transcriptional regulator</fullName>
    </submittedName>
</protein>
<dbReference type="SUPFAM" id="SSF46785">
    <property type="entry name" value="Winged helix' DNA-binding domain"/>
    <property type="match status" value="1"/>
</dbReference>
<dbReference type="GO" id="GO:0003677">
    <property type="term" value="F:DNA binding"/>
    <property type="evidence" value="ECO:0007669"/>
    <property type="project" value="UniProtKB-KW"/>
</dbReference>
<reference evidence="2 3" key="1">
    <citation type="journal article" date="2015" name="Stand. Genomic Sci.">
        <title>Genomic Encyclopedia of Bacterial and Archaeal Type Strains, Phase III: the genomes of soil and plant-associated and newly described type strains.</title>
        <authorList>
            <person name="Whitman W.B."/>
            <person name="Woyke T."/>
            <person name="Klenk H.P."/>
            <person name="Zhou Y."/>
            <person name="Lilburn T.G."/>
            <person name="Beck B.J."/>
            <person name="De Vos P."/>
            <person name="Vandamme P."/>
            <person name="Eisen J.A."/>
            <person name="Garrity G."/>
            <person name="Hugenholtz P."/>
            <person name="Kyrpides N.C."/>
        </authorList>
    </citation>
    <scope>NUCLEOTIDE SEQUENCE [LARGE SCALE GENOMIC DNA]</scope>
    <source>
        <strain evidence="2 3">S2T63</strain>
    </source>
</reference>
<dbReference type="InterPro" id="IPR000835">
    <property type="entry name" value="HTH_MarR-typ"/>
</dbReference>
<organism evidence="2 3">
    <name type="scientific">Microbacterium telephonicum</name>
    <dbReference type="NCBI Taxonomy" id="1714841"/>
    <lineage>
        <taxon>Bacteria</taxon>
        <taxon>Bacillati</taxon>
        <taxon>Actinomycetota</taxon>
        <taxon>Actinomycetes</taxon>
        <taxon>Micrococcales</taxon>
        <taxon>Microbacteriaceae</taxon>
        <taxon>Microbacterium</taxon>
    </lineage>
</organism>
<dbReference type="InterPro" id="IPR036388">
    <property type="entry name" value="WH-like_DNA-bd_sf"/>
</dbReference>
<dbReference type="EMBL" id="RCDB01000001">
    <property type="protein sequence ID" value="RLK52629.1"/>
    <property type="molecule type" value="Genomic_DNA"/>
</dbReference>
<evidence type="ECO:0000313" key="2">
    <source>
        <dbReference type="EMBL" id="RLK52629.1"/>
    </source>
</evidence>
<gene>
    <name evidence="2" type="ORF">C7474_0581</name>
</gene>
<dbReference type="InterPro" id="IPR039422">
    <property type="entry name" value="MarR/SlyA-like"/>
</dbReference>
<evidence type="ECO:0000313" key="3">
    <source>
        <dbReference type="Proteomes" id="UP000273158"/>
    </source>
</evidence>
<dbReference type="PROSITE" id="PS50995">
    <property type="entry name" value="HTH_MARR_2"/>
    <property type="match status" value="1"/>
</dbReference>
<dbReference type="PRINTS" id="PR00598">
    <property type="entry name" value="HTHMARR"/>
</dbReference>
<evidence type="ECO:0000259" key="1">
    <source>
        <dbReference type="PROSITE" id="PS50995"/>
    </source>
</evidence>
<keyword evidence="2" id="KW-0238">DNA-binding</keyword>
<dbReference type="Gene3D" id="1.10.10.10">
    <property type="entry name" value="Winged helix-like DNA-binding domain superfamily/Winged helix DNA-binding domain"/>
    <property type="match status" value="1"/>
</dbReference>
<dbReference type="PANTHER" id="PTHR33164:SF43">
    <property type="entry name" value="HTH-TYPE TRANSCRIPTIONAL REPRESSOR YETL"/>
    <property type="match status" value="1"/>
</dbReference>
<dbReference type="SMART" id="SM00347">
    <property type="entry name" value="HTH_MARR"/>
    <property type="match status" value="1"/>
</dbReference>
<accession>A0A498CC13</accession>
<name>A0A498CC13_9MICO</name>
<feature type="domain" description="HTH marR-type" evidence="1">
    <location>
        <begin position="7"/>
        <end position="147"/>
    </location>
</feature>
<dbReference type="GO" id="GO:0006950">
    <property type="term" value="P:response to stress"/>
    <property type="evidence" value="ECO:0007669"/>
    <property type="project" value="TreeGrafter"/>
</dbReference>